<dbReference type="EMBL" id="CP044222">
    <property type="protein sequence ID" value="QEW06225.1"/>
    <property type="molecule type" value="Genomic_DNA"/>
</dbReference>
<sequence>MYIKRNSSGKIIGVSETQSDAFPEVANERSEEFLNYVKCEACKATVTASALQTTDTELVRVLEDVIDLLTQKGLIQFTDLPKAAQQKLLTRQTLRENHRSLNLIGDDDDEENTLRFL</sequence>
<organism evidence="1 2">
    <name type="scientific">Nitrincola iocasae</name>
    <dbReference type="NCBI Taxonomy" id="2614693"/>
    <lineage>
        <taxon>Bacteria</taxon>
        <taxon>Pseudomonadati</taxon>
        <taxon>Pseudomonadota</taxon>
        <taxon>Gammaproteobacteria</taxon>
        <taxon>Oceanospirillales</taxon>
        <taxon>Oceanospirillaceae</taxon>
        <taxon>Nitrincola</taxon>
    </lineage>
</organism>
<keyword evidence="2" id="KW-1185">Reference proteome</keyword>
<dbReference type="Proteomes" id="UP000325606">
    <property type="component" value="Chromosome"/>
</dbReference>
<evidence type="ECO:0000313" key="2">
    <source>
        <dbReference type="Proteomes" id="UP000325606"/>
    </source>
</evidence>
<protein>
    <submittedName>
        <fullName evidence="1">Tryptophan synthase subunit beta like protein</fullName>
    </submittedName>
</protein>
<evidence type="ECO:0000313" key="1">
    <source>
        <dbReference type="EMBL" id="QEW06225.1"/>
    </source>
</evidence>
<dbReference type="KEGG" id="nik:F5I99_06785"/>
<reference evidence="1 2" key="1">
    <citation type="submission" date="2019-09" db="EMBL/GenBank/DDBJ databases">
        <title>Nitrincola iocasae sp. nov., a bacterium isolated from the sediment collected at a cold seep field in South China Sea.</title>
        <authorList>
            <person name="Zhang H."/>
            <person name="Wang H."/>
            <person name="Li C."/>
        </authorList>
    </citation>
    <scope>NUCLEOTIDE SEQUENCE [LARGE SCALE GENOMIC DNA]</scope>
    <source>
        <strain evidence="1 2">KXZD1103</strain>
    </source>
</reference>
<dbReference type="AlphaFoldDB" id="A0A5J6LCB4"/>
<accession>A0A5J6LCB4</accession>
<gene>
    <name evidence="1" type="ORF">F5I99_06785</name>
</gene>
<proteinExistence type="predicted"/>
<name>A0A5J6LCB4_9GAMM</name>
<dbReference type="RefSeq" id="WP_151054355.1">
    <property type="nucleotide sequence ID" value="NZ_CP044222.1"/>
</dbReference>